<dbReference type="SUPFAM" id="SSF56104">
    <property type="entry name" value="SAICAR synthase-like"/>
    <property type="match status" value="1"/>
</dbReference>
<evidence type="ECO:0000256" key="8">
    <source>
        <dbReference type="HAMAP-Rule" id="MF_00137"/>
    </source>
</evidence>
<dbReference type="GO" id="GO:0009236">
    <property type="term" value="P:cobalamin biosynthetic process"/>
    <property type="evidence" value="ECO:0007669"/>
    <property type="project" value="InterPro"/>
</dbReference>
<keyword evidence="4 8" id="KW-0547">Nucleotide-binding</keyword>
<evidence type="ECO:0000256" key="2">
    <source>
        <dbReference type="ARBA" id="ARBA00010190"/>
    </source>
</evidence>
<organism evidence="10">
    <name type="scientific">Ignisphaera aggregans</name>
    <dbReference type="NCBI Taxonomy" id="334771"/>
    <lineage>
        <taxon>Archaea</taxon>
        <taxon>Thermoproteota</taxon>
        <taxon>Thermoprotei</taxon>
        <taxon>Desulfurococcales</taxon>
        <taxon>Desulfurococcaceae</taxon>
        <taxon>Ignisphaera</taxon>
    </lineage>
</organism>
<keyword evidence="5 8" id="KW-0658">Purine biosynthesis</keyword>
<dbReference type="GO" id="GO:0005524">
    <property type="term" value="F:ATP binding"/>
    <property type="evidence" value="ECO:0007669"/>
    <property type="project" value="UniProtKB-KW"/>
</dbReference>
<dbReference type="EMBL" id="DTCA01000035">
    <property type="protein sequence ID" value="HGM06960.1"/>
    <property type="molecule type" value="Genomic_DNA"/>
</dbReference>
<evidence type="ECO:0000313" key="10">
    <source>
        <dbReference type="EMBL" id="HGM06960.1"/>
    </source>
</evidence>
<dbReference type="PANTHER" id="PTHR43599">
    <property type="entry name" value="MULTIFUNCTIONAL PROTEIN ADE2"/>
    <property type="match status" value="1"/>
</dbReference>
<dbReference type="Gene3D" id="3.30.200.20">
    <property type="entry name" value="Phosphorylase Kinase, domain 1"/>
    <property type="match status" value="1"/>
</dbReference>
<protein>
    <recommendedName>
        <fullName evidence="8">Phosphoribosylaminoimidazole-succinocarboxamide synthase</fullName>
        <ecNumber evidence="8">6.3.2.6</ecNumber>
    </recommendedName>
    <alternativeName>
        <fullName evidence="8">SAICAR synthetase</fullName>
    </alternativeName>
</protein>
<dbReference type="InterPro" id="IPR018236">
    <property type="entry name" value="SAICAR_synthetase_CS"/>
</dbReference>
<evidence type="ECO:0000256" key="4">
    <source>
        <dbReference type="ARBA" id="ARBA00022741"/>
    </source>
</evidence>
<dbReference type="InterPro" id="IPR028923">
    <property type="entry name" value="SAICAR_synt/ADE2_N"/>
</dbReference>
<evidence type="ECO:0000256" key="5">
    <source>
        <dbReference type="ARBA" id="ARBA00022755"/>
    </source>
</evidence>
<dbReference type="HAMAP" id="MF_00137">
    <property type="entry name" value="SAICAR_synth"/>
    <property type="match status" value="1"/>
</dbReference>
<dbReference type="GO" id="GO:0004639">
    <property type="term" value="F:phosphoribosylaminoimidazolesuccinocarboxamide synthase activity"/>
    <property type="evidence" value="ECO:0007669"/>
    <property type="project" value="UniProtKB-UniRule"/>
</dbReference>
<evidence type="ECO:0000259" key="9">
    <source>
        <dbReference type="Pfam" id="PF01259"/>
    </source>
</evidence>
<evidence type="ECO:0000256" key="3">
    <source>
        <dbReference type="ARBA" id="ARBA00022598"/>
    </source>
</evidence>
<dbReference type="InterPro" id="IPR033934">
    <property type="entry name" value="SAICAR_synt_PurC"/>
</dbReference>
<dbReference type="Gene3D" id="3.30.470.20">
    <property type="entry name" value="ATP-grasp fold, B domain"/>
    <property type="match status" value="1"/>
</dbReference>
<dbReference type="GO" id="GO:0006189">
    <property type="term" value="P:'de novo' IMP biosynthetic process"/>
    <property type="evidence" value="ECO:0007669"/>
    <property type="project" value="UniProtKB-UniRule"/>
</dbReference>
<name>A0A7C4D056_9CREN</name>
<dbReference type="EC" id="6.3.2.6" evidence="8"/>
<dbReference type="PROSITE" id="PS01057">
    <property type="entry name" value="SAICAR_SYNTHETASE_1"/>
    <property type="match status" value="1"/>
</dbReference>
<evidence type="ECO:0000256" key="1">
    <source>
        <dbReference type="ARBA" id="ARBA00004672"/>
    </source>
</evidence>
<dbReference type="AlphaFoldDB" id="A0A7C4D056"/>
<dbReference type="PROSITE" id="PS01058">
    <property type="entry name" value="SAICAR_SYNTHETASE_2"/>
    <property type="match status" value="1"/>
</dbReference>
<dbReference type="InterPro" id="IPR050089">
    <property type="entry name" value="SAICAR_synthetase"/>
</dbReference>
<sequence>MKLVYEGKSKRVYVKDNYTVVIEFKDDVTAMDGAVKAVAKDKGVMSAAVSAYLFNYLESRGIKTHFIEYDGYRSITAKKLEIIPVEVIVRNYAYGSLLKRVPLYKPLQKLDPPLLEFHFKDDSLHDPLILPEDIIYTDLLKKNELETVIEISLKANDILKELFTSRNLVLVDIKFEFGKDNNGDILLADEISGDTFRVLDENGNHLDKEIFRKTKDVELLIKAYRELRTRLGIEMKNLATYG</sequence>
<dbReference type="CDD" id="cd01415">
    <property type="entry name" value="SAICAR_synt_PurC"/>
    <property type="match status" value="1"/>
</dbReference>
<evidence type="ECO:0000256" key="6">
    <source>
        <dbReference type="ARBA" id="ARBA00022840"/>
    </source>
</evidence>
<comment type="pathway">
    <text evidence="1 8">Purine metabolism; IMP biosynthesis via de novo pathway; 5-amino-1-(5-phospho-D-ribosyl)imidazole-4-carboxamide from 5-amino-1-(5-phospho-D-ribosyl)imidazole-4-carboxylate: step 1/2.</text>
</comment>
<accession>A0A7C4D056</accession>
<evidence type="ECO:0000256" key="7">
    <source>
        <dbReference type="ARBA" id="ARBA00048475"/>
    </source>
</evidence>
<keyword evidence="3 8" id="KW-0436">Ligase</keyword>
<comment type="similarity">
    <text evidence="2 8">Belongs to the SAICAR synthetase family.</text>
</comment>
<dbReference type="Pfam" id="PF01259">
    <property type="entry name" value="SAICAR_synt"/>
    <property type="match status" value="1"/>
</dbReference>
<reference evidence="10" key="1">
    <citation type="journal article" date="2020" name="mSystems">
        <title>Genome- and Community-Level Interaction Insights into Carbon Utilization and Element Cycling Functions of Hydrothermarchaeota in Hydrothermal Sediment.</title>
        <authorList>
            <person name="Zhou Z."/>
            <person name="Liu Y."/>
            <person name="Xu W."/>
            <person name="Pan J."/>
            <person name="Luo Z.H."/>
            <person name="Li M."/>
        </authorList>
    </citation>
    <scope>NUCLEOTIDE SEQUENCE [LARGE SCALE GENOMIC DNA]</scope>
    <source>
        <strain evidence="10">SpSt-658</strain>
    </source>
</reference>
<feature type="domain" description="SAICAR synthetase/ADE2 N-terminal" evidence="9">
    <location>
        <begin position="4"/>
        <end position="215"/>
    </location>
</feature>
<proteinExistence type="inferred from homology"/>
<dbReference type="UniPathway" id="UPA00074">
    <property type="reaction ID" value="UER00131"/>
</dbReference>
<dbReference type="PANTHER" id="PTHR43599:SF3">
    <property type="entry name" value="SI:DKEY-6E2.2"/>
    <property type="match status" value="1"/>
</dbReference>
<comment type="caution">
    <text evidence="10">The sequence shown here is derived from an EMBL/GenBank/DDBJ whole genome shotgun (WGS) entry which is preliminary data.</text>
</comment>
<gene>
    <name evidence="8" type="primary">purC</name>
    <name evidence="10" type="ORF">ENU31_00925</name>
</gene>
<comment type="catalytic activity">
    <reaction evidence="7 8">
        <text>5-amino-1-(5-phospho-D-ribosyl)imidazole-4-carboxylate + L-aspartate + ATP = (2S)-2-[5-amino-1-(5-phospho-beta-D-ribosyl)imidazole-4-carboxamido]succinate + ADP + phosphate + 2 H(+)</text>
        <dbReference type="Rhea" id="RHEA:22628"/>
        <dbReference type="ChEBI" id="CHEBI:15378"/>
        <dbReference type="ChEBI" id="CHEBI:29991"/>
        <dbReference type="ChEBI" id="CHEBI:30616"/>
        <dbReference type="ChEBI" id="CHEBI:43474"/>
        <dbReference type="ChEBI" id="CHEBI:58443"/>
        <dbReference type="ChEBI" id="CHEBI:77657"/>
        <dbReference type="ChEBI" id="CHEBI:456216"/>
        <dbReference type="EC" id="6.3.2.6"/>
    </reaction>
</comment>
<keyword evidence="6 8" id="KW-0067">ATP-binding</keyword>